<organism evidence="1">
    <name type="scientific">Phytophthora nicotianae</name>
    <name type="common">Potato buckeye rot agent</name>
    <name type="synonym">Phytophthora parasitica</name>
    <dbReference type="NCBI Taxonomy" id="4792"/>
    <lineage>
        <taxon>Eukaryota</taxon>
        <taxon>Sar</taxon>
        <taxon>Stramenopiles</taxon>
        <taxon>Oomycota</taxon>
        <taxon>Peronosporomycetes</taxon>
        <taxon>Peronosporales</taxon>
        <taxon>Peronosporaceae</taxon>
        <taxon>Phytophthora</taxon>
    </lineage>
</organism>
<accession>W2P1B4</accession>
<gene>
    <name evidence="1" type="ORF">L914_02081</name>
</gene>
<protein>
    <submittedName>
        <fullName evidence="1">Uncharacterized protein</fullName>
    </submittedName>
</protein>
<name>W2P1B4_PHYNI</name>
<sequence>MAKEDITSRLVAAHQQHVQSLRSSTRHREPIEDIIGSDSSQHMLTRSRGKLLCRLCALREDRYRVKRPCTRCRLGFHVGCYMVMYYKHMMTENSAVMEALGAVIGFKP</sequence>
<dbReference type="EMBL" id="KI690963">
    <property type="protein sequence ID" value="ETM54616.1"/>
    <property type="molecule type" value="Genomic_DNA"/>
</dbReference>
<proteinExistence type="predicted"/>
<dbReference type="AlphaFoldDB" id="W2P1B4"/>
<reference evidence="1" key="1">
    <citation type="submission" date="2013-11" db="EMBL/GenBank/DDBJ databases">
        <title>The Genome Sequence of Phytophthora parasitica IAC_01/95.</title>
        <authorList>
            <consortium name="The Broad Institute Genomics Platform"/>
            <person name="Russ C."/>
            <person name="Tyler B."/>
            <person name="Panabieres F."/>
            <person name="Shan W."/>
            <person name="Tripathy S."/>
            <person name="Grunwald N."/>
            <person name="Machado M."/>
            <person name="Johnson C.S."/>
            <person name="Arredondo F."/>
            <person name="Hong C."/>
            <person name="Coffey M."/>
            <person name="Young S.K."/>
            <person name="Zeng Q."/>
            <person name="Gargeya S."/>
            <person name="Fitzgerald M."/>
            <person name="Abouelleil A."/>
            <person name="Alvarado L."/>
            <person name="Chapman S.B."/>
            <person name="Gainer-Dewar J."/>
            <person name="Goldberg J."/>
            <person name="Griggs A."/>
            <person name="Gujja S."/>
            <person name="Hansen M."/>
            <person name="Howarth C."/>
            <person name="Imamovic A."/>
            <person name="Ireland A."/>
            <person name="Larimer J."/>
            <person name="McCowan C."/>
            <person name="Murphy C."/>
            <person name="Pearson M."/>
            <person name="Poon T.W."/>
            <person name="Priest M."/>
            <person name="Roberts A."/>
            <person name="Saif S."/>
            <person name="Shea T."/>
            <person name="Sykes S."/>
            <person name="Wortman J."/>
            <person name="Nusbaum C."/>
            <person name="Birren B."/>
        </authorList>
    </citation>
    <scope>NUCLEOTIDE SEQUENCE [LARGE SCALE GENOMIC DNA]</scope>
    <source>
        <strain evidence="1">IAC_01/95</strain>
    </source>
</reference>
<evidence type="ECO:0000313" key="1">
    <source>
        <dbReference type="EMBL" id="ETM54616.1"/>
    </source>
</evidence>
<dbReference type="Proteomes" id="UP000054532">
    <property type="component" value="Unassembled WGS sequence"/>
</dbReference>